<dbReference type="PRINTS" id="PR00463">
    <property type="entry name" value="EP450I"/>
</dbReference>
<evidence type="ECO:0008006" key="10">
    <source>
        <dbReference type="Google" id="ProtNLM"/>
    </source>
</evidence>
<keyword evidence="3" id="KW-0479">Metal-binding</keyword>
<keyword evidence="7" id="KW-0472">Membrane</keyword>
<name>A0AA43QVW0_9LECA</name>
<proteinExistence type="inferred from homology"/>
<gene>
    <name evidence="8" type="ORF">OHK93_005165</name>
</gene>
<dbReference type="InterPro" id="IPR036396">
    <property type="entry name" value="Cyt_P450_sf"/>
</dbReference>
<dbReference type="GO" id="GO:0004497">
    <property type="term" value="F:monooxygenase activity"/>
    <property type="evidence" value="ECO:0007669"/>
    <property type="project" value="UniProtKB-KW"/>
</dbReference>
<evidence type="ECO:0000256" key="5">
    <source>
        <dbReference type="ARBA" id="ARBA00023004"/>
    </source>
</evidence>
<dbReference type="InterPro" id="IPR050121">
    <property type="entry name" value="Cytochrome_P450_monoxygenase"/>
</dbReference>
<evidence type="ECO:0000256" key="4">
    <source>
        <dbReference type="ARBA" id="ARBA00023002"/>
    </source>
</evidence>
<dbReference type="AlphaFoldDB" id="A0AA43QVW0"/>
<dbReference type="PANTHER" id="PTHR24305">
    <property type="entry name" value="CYTOCHROME P450"/>
    <property type="match status" value="1"/>
</dbReference>
<organism evidence="8 9">
    <name type="scientific">Ramalina farinacea</name>
    <dbReference type="NCBI Taxonomy" id="258253"/>
    <lineage>
        <taxon>Eukaryota</taxon>
        <taxon>Fungi</taxon>
        <taxon>Dikarya</taxon>
        <taxon>Ascomycota</taxon>
        <taxon>Pezizomycotina</taxon>
        <taxon>Lecanoromycetes</taxon>
        <taxon>OSLEUM clade</taxon>
        <taxon>Lecanoromycetidae</taxon>
        <taxon>Lecanorales</taxon>
        <taxon>Lecanorineae</taxon>
        <taxon>Ramalinaceae</taxon>
        <taxon>Ramalina</taxon>
    </lineage>
</organism>
<dbReference type="CDD" id="cd11062">
    <property type="entry name" value="CYP58-like"/>
    <property type="match status" value="1"/>
</dbReference>
<dbReference type="GO" id="GO:0020037">
    <property type="term" value="F:heme binding"/>
    <property type="evidence" value="ECO:0007669"/>
    <property type="project" value="InterPro"/>
</dbReference>
<evidence type="ECO:0000256" key="1">
    <source>
        <dbReference type="ARBA" id="ARBA00001971"/>
    </source>
</evidence>
<evidence type="ECO:0000313" key="8">
    <source>
        <dbReference type="EMBL" id="MDI1493377.1"/>
    </source>
</evidence>
<feature type="transmembrane region" description="Helical" evidence="7">
    <location>
        <begin position="6"/>
        <end position="28"/>
    </location>
</feature>
<keyword evidence="5" id="KW-0408">Iron</keyword>
<evidence type="ECO:0000256" key="3">
    <source>
        <dbReference type="ARBA" id="ARBA00022723"/>
    </source>
</evidence>
<keyword evidence="7" id="KW-0812">Transmembrane</keyword>
<comment type="caution">
    <text evidence="8">The sequence shown here is derived from an EMBL/GenBank/DDBJ whole genome shotgun (WGS) entry which is preliminary data.</text>
</comment>
<keyword evidence="7" id="KW-1133">Transmembrane helix</keyword>
<dbReference type="GO" id="GO:0016705">
    <property type="term" value="F:oxidoreductase activity, acting on paired donors, with incorporation or reduction of molecular oxygen"/>
    <property type="evidence" value="ECO:0007669"/>
    <property type="project" value="InterPro"/>
</dbReference>
<dbReference type="InterPro" id="IPR001128">
    <property type="entry name" value="Cyt_P450"/>
</dbReference>
<reference evidence="8" key="1">
    <citation type="journal article" date="2023" name="Genome Biol. Evol.">
        <title>First Whole Genome Sequence and Flow Cytometry Genome Size Data for the Lichen-Forming Fungus Ramalina farinacea (Ascomycota).</title>
        <authorList>
            <person name="Llewellyn T."/>
            <person name="Mian S."/>
            <person name="Hill R."/>
            <person name="Leitch I.J."/>
            <person name="Gaya E."/>
        </authorList>
    </citation>
    <scope>NUCLEOTIDE SEQUENCE</scope>
    <source>
        <strain evidence="8">LIQ254RAFAR</strain>
    </source>
</reference>
<keyword evidence="4" id="KW-0560">Oxidoreductase</keyword>
<dbReference type="Proteomes" id="UP001161017">
    <property type="component" value="Unassembled WGS sequence"/>
</dbReference>
<accession>A0AA43QVW0</accession>
<protein>
    <recommendedName>
        <fullName evidence="10">Cytochrome P450</fullName>
    </recommendedName>
</protein>
<comment type="similarity">
    <text evidence="2">Belongs to the cytochrome P450 family.</text>
</comment>
<comment type="cofactor">
    <cofactor evidence="1">
        <name>heme</name>
        <dbReference type="ChEBI" id="CHEBI:30413"/>
    </cofactor>
</comment>
<evidence type="ECO:0000313" key="9">
    <source>
        <dbReference type="Proteomes" id="UP001161017"/>
    </source>
</evidence>
<evidence type="ECO:0000256" key="2">
    <source>
        <dbReference type="ARBA" id="ARBA00010617"/>
    </source>
</evidence>
<keyword evidence="6" id="KW-0503">Monooxygenase</keyword>
<dbReference type="EMBL" id="JAPUFD010000026">
    <property type="protein sequence ID" value="MDI1493377.1"/>
    <property type="molecule type" value="Genomic_DNA"/>
</dbReference>
<dbReference type="PANTHER" id="PTHR24305:SF157">
    <property type="entry name" value="N-ACETYLTRYPTOPHAN 6-HYDROXYLASE IVOC-RELATED"/>
    <property type="match status" value="1"/>
</dbReference>
<dbReference type="InterPro" id="IPR002401">
    <property type="entry name" value="Cyt_P450_E_grp-I"/>
</dbReference>
<dbReference type="SUPFAM" id="SSF48264">
    <property type="entry name" value="Cytochrome P450"/>
    <property type="match status" value="1"/>
</dbReference>
<evidence type="ECO:0000256" key="6">
    <source>
        <dbReference type="ARBA" id="ARBA00023033"/>
    </source>
</evidence>
<keyword evidence="9" id="KW-1185">Reference proteome</keyword>
<dbReference type="GO" id="GO:0005506">
    <property type="term" value="F:iron ion binding"/>
    <property type="evidence" value="ECO:0007669"/>
    <property type="project" value="InterPro"/>
</dbReference>
<dbReference type="Pfam" id="PF00067">
    <property type="entry name" value="p450"/>
    <property type="match status" value="1"/>
</dbReference>
<evidence type="ECO:0000256" key="7">
    <source>
        <dbReference type="SAM" id="Phobius"/>
    </source>
</evidence>
<dbReference type="Gene3D" id="1.10.630.10">
    <property type="entry name" value="Cytochrome P450"/>
    <property type="match status" value="1"/>
</dbReference>
<sequence length="352" mass="40137">MAVTSPYLSLFSITIGIYCIYGIGLAIYRLTFHPLAGFPGSKIAAATGWYEFYYDVIKRGRYIYKIEEWHQRYGPILRINPSELAIHDPTYYSELYVAGSTRRTEIWPRYRRGIGFDGSHTMTQSHELHRKRRKPLEPFFSRQGIERIEPSIAEEAMLLDERLNAMRGSGRVVRLDHVFSAFAGDVISRICCESPATFIQDEEFAPHWIVRMLPFGFLLKAYPGGAGFNSYRLLAMNHIADTKSQNYSPEKVNANAKSSIFRHIVSSDMPESERSIERLSREAMVLLGAGTATTARTLGFICYYTLSNPRIRERLTRELEGVMGGYDGGKAPRWSDLEKLEYLSAVIKEGLR</sequence>